<organism evidence="6 7">
    <name type="scientific">Polystyrenella longa</name>
    <dbReference type="NCBI Taxonomy" id="2528007"/>
    <lineage>
        <taxon>Bacteria</taxon>
        <taxon>Pseudomonadati</taxon>
        <taxon>Planctomycetota</taxon>
        <taxon>Planctomycetia</taxon>
        <taxon>Planctomycetales</taxon>
        <taxon>Planctomycetaceae</taxon>
        <taxon>Polystyrenella</taxon>
    </lineage>
</organism>
<dbReference type="FunFam" id="3.40.1390.30:FF:000001">
    <property type="entry name" value="GTP cyclohydrolase 1 type 2"/>
    <property type="match status" value="1"/>
</dbReference>
<evidence type="ECO:0000256" key="3">
    <source>
        <dbReference type="ARBA" id="ARBA00022112"/>
    </source>
</evidence>
<dbReference type="GO" id="GO:0005737">
    <property type="term" value="C:cytoplasm"/>
    <property type="evidence" value="ECO:0007669"/>
    <property type="project" value="TreeGrafter"/>
</dbReference>
<comment type="similarity">
    <text evidence="1">Belongs to the GTP cyclohydrolase I type 2/NIF3 family.</text>
</comment>
<dbReference type="GO" id="GO:0046872">
    <property type="term" value="F:metal ion binding"/>
    <property type="evidence" value="ECO:0007669"/>
    <property type="project" value="UniProtKB-KW"/>
</dbReference>
<keyword evidence="7" id="KW-1185">Reference proteome</keyword>
<dbReference type="EMBL" id="CP036281">
    <property type="protein sequence ID" value="QDU82860.1"/>
    <property type="molecule type" value="Genomic_DNA"/>
</dbReference>
<dbReference type="Proteomes" id="UP000317178">
    <property type="component" value="Chromosome"/>
</dbReference>
<sequence>MTTVADLIAYFDELTPPELAESWDNVGLLIGRETATIQSMLTCLTLTPDVAAEAVKQNVDLVVSHHPILFRPVQQITTATVEGSMLLDLIESQIAVFSPHTRYDSAPSGINQQLAELLGLTHIEPLRPLEDQSVGPHSLAGAGRWGRLKTPVPFDEFVARVKELLNVPALSLSGASKEQIATVGIACGSAGEFLSDAARVGCDLFITGEARFHTAFEARELDIALLLAGHYQTERPAMELLAEKLQRKFPGVEVYSSQQEQDPFRWK</sequence>
<dbReference type="RefSeq" id="WP_144999388.1">
    <property type="nucleotide sequence ID" value="NZ_CP036281.1"/>
</dbReference>
<dbReference type="OrthoDB" id="9792792at2"/>
<dbReference type="PANTHER" id="PTHR13799:SF14">
    <property type="entry name" value="GTP CYCLOHYDROLASE 1 TYPE 2 HOMOLOG"/>
    <property type="match status" value="1"/>
</dbReference>
<dbReference type="KEGG" id="plon:Pla110_46230"/>
<evidence type="ECO:0000313" key="7">
    <source>
        <dbReference type="Proteomes" id="UP000317178"/>
    </source>
</evidence>
<evidence type="ECO:0000256" key="5">
    <source>
        <dbReference type="PIRSR" id="PIRSR602678-1"/>
    </source>
</evidence>
<proteinExistence type="inferred from homology"/>
<protein>
    <recommendedName>
        <fullName evidence="3">GTP cyclohydrolase 1 type 2 homolog</fullName>
    </recommendedName>
</protein>
<feature type="binding site" evidence="5">
    <location>
        <position position="66"/>
    </location>
    <ligand>
        <name>a divalent metal cation</name>
        <dbReference type="ChEBI" id="CHEBI:60240"/>
        <label>1</label>
    </ligand>
</feature>
<accession>A0A518CUE7</accession>
<evidence type="ECO:0000256" key="1">
    <source>
        <dbReference type="ARBA" id="ARBA00006964"/>
    </source>
</evidence>
<dbReference type="InterPro" id="IPR002678">
    <property type="entry name" value="DUF34/NIF3"/>
</dbReference>
<reference evidence="6 7" key="1">
    <citation type="submission" date="2019-02" db="EMBL/GenBank/DDBJ databases">
        <title>Deep-cultivation of Planctomycetes and their phenomic and genomic characterization uncovers novel biology.</title>
        <authorList>
            <person name="Wiegand S."/>
            <person name="Jogler M."/>
            <person name="Boedeker C."/>
            <person name="Pinto D."/>
            <person name="Vollmers J."/>
            <person name="Rivas-Marin E."/>
            <person name="Kohn T."/>
            <person name="Peeters S.H."/>
            <person name="Heuer A."/>
            <person name="Rast P."/>
            <person name="Oberbeckmann S."/>
            <person name="Bunk B."/>
            <person name="Jeske O."/>
            <person name="Meyerdierks A."/>
            <person name="Storesund J.E."/>
            <person name="Kallscheuer N."/>
            <person name="Luecker S."/>
            <person name="Lage O.M."/>
            <person name="Pohl T."/>
            <person name="Merkel B.J."/>
            <person name="Hornburger P."/>
            <person name="Mueller R.-W."/>
            <person name="Bruemmer F."/>
            <person name="Labrenz M."/>
            <person name="Spormann A.M."/>
            <person name="Op den Camp H."/>
            <person name="Overmann J."/>
            <person name="Amann R."/>
            <person name="Jetten M.S.M."/>
            <person name="Mascher T."/>
            <person name="Medema M.H."/>
            <person name="Devos D.P."/>
            <person name="Kaster A.-K."/>
            <person name="Ovreas L."/>
            <person name="Rohde M."/>
            <person name="Galperin M.Y."/>
            <person name="Jogler C."/>
        </authorList>
    </citation>
    <scope>NUCLEOTIDE SEQUENCE [LARGE SCALE GENOMIC DNA]</scope>
    <source>
        <strain evidence="6 7">Pla110</strain>
    </source>
</reference>
<feature type="binding site" evidence="5">
    <location>
        <position position="230"/>
    </location>
    <ligand>
        <name>a divalent metal cation</name>
        <dbReference type="ChEBI" id="CHEBI:60240"/>
        <label>1</label>
    </ligand>
</feature>
<evidence type="ECO:0000256" key="4">
    <source>
        <dbReference type="ARBA" id="ARBA00022723"/>
    </source>
</evidence>
<comment type="subunit">
    <text evidence="2">Homohexamer.</text>
</comment>
<dbReference type="PANTHER" id="PTHR13799">
    <property type="entry name" value="NGG1 INTERACTING FACTOR 3"/>
    <property type="match status" value="1"/>
</dbReference>
<keyword evidence="6" id="KW-0378">Hydrolase</keyword>
<keyword evidence="4 5" id="KW-0479">Metal-binding</keyword>
<evidence type="ECO:0000256" key="2">
    <source>
        <dbReference type="ARBA" id="ARBA00011643"/>
    </source>
</evidence>
<feature type="binding site" evidence="5">
    <location>
        <position position="65"/>
    </location>
    <ligand>
        <name>a divalent metal cation</name>
        <dbReference type="ChEBI" id="CHEBI:60240"/>
        <label>1</label>
    </ligand>
</feature>
<feature type="binding site" evidence="5">
    <location>
        <position position="234"/>
    </location>
    <ligand>
        <name>a divalent metal cation</name>
        <dbReference type="ChEBI" id="CHEBI:60240"/>
        <label>1</label>
    </ligand>
</feature>
<evidence type="ECO:0000313" key="6">
    <source>
        <dbReference type="EMBL" id="QDU82860.1"/>
    </source>
</evidence>
<dbReference type="InterPro" id="IPR036069">
    <property type="entry name" value="DUF34/NIF3_sf"/>
</dbReference>
<dbReference type="Gene3D" id="3.40.1390.30">
    <property type="entry name" value="NIF3 (NGG1p interacting factor 3)-like"/>
    <property type="match status" value="2"/>
</dbReference>
<feature type="binding site" evidence="5">
    <location>
        <position position="104"/>
    </location>
    <ligand>
        <name>a divalent metal cation</name>
        <dbReference type="ChEBI" id="CHEBI:60240"/>
        <label>1</label>
    </ligand>
</feature>
<dbReference type="NCBIfam" id="TIGR00486">
    <property type="entry name" value="YbgI_SA1388"/>
    <property type="match status" value="1"/>
</dbReference>
<dbReference type="SUPFAM" id="SSF102705">
    <property type="entry name" value="NIF3 (NGG1p interacting factor 3)-like"/>
    <property type="match status" value="1"/>
</dbReference>
<dbReference type="GO" id="GO:0016787">
    <property type="term" value="F:hydrolase activity"/>
    <property type="evidence" value="ECO:0007669"/>
    <property type="project" value="UniProtKB-KW"/>
</dbReference>
<dbReference type="Pfam" id="PF01784">
    <property type="entry name" value="DUF34_NIF3"/>
    <property type="match status" value="1"/>
</dbReference>
<dbReference type="AlphaFoldDB" id="A0A518CUE7"/>
<gene>
    <name evidence="6" type="ORF">Pla110_46230</name>
</gene>
<name>A0A518CUE7_9PLAN</name>